<proteinExistence type="predicted"/>
<dbReference type="EMBL" id="JBHLTM010000050">
    <property type="protein sequence ID" value="MFC0685498.1"/>
    <property type="molecule type" value="Genomic_DNA"/>
</dbReference>
<dbReference type="Proteomes" id="UP001589858">
    <property type="component" value="Unassembled WGS sequence"/>
</dbReference>
<protein>
    <submittedName>
        <fullName evidence="3">Uncharacterized protein</fullName>
    </submittedName>
</protein>
<evidence type="ECO:0000313" key="4">
    <source>
        <dbReference type="Proteomes" id="UP001589858"/>
    </source>
</evidence>
<keyword evidence="2" id="KW-0732">Signal</keyword>
<feature type="signal peptide" evidence="2">
    <location>
        <begin position="1"/>
        <end position="23"/>
    </location>
</feature>
<comment type="caution">
    <text evidence="3">The sequence shown here is derived from an EMBL/GenBank/DDBJ whole genome shotgun (WGS) entry which is preliminary data.</text>
</comment>
<sequence>MTKFPVLAAIASLSLALPGAAIANETIAHLKGHPAVSAPKAKRTAAARVACHPEPSKGRDCRHRALQADAKAAAQSDAAQLAANESAR</sequence>
<keyword evidence="4" id="KW-1185">Reference proteome</keyword>
<organism evidence="3 4">
    <name type="scientific">Novosphingobium clariflavum</name>
    <dbReference type="NCBI Taxonomy" id="2029884"/>
    <lineage>
        <taxon>Bacteria</taxon>
        <taxon>Pseudomonadati</taxon>
        <taxon>Pseudomonadota</taxon>
        <taxon>Alphaproteobacteria</taxon>
        <taxon>Sphingomonadales</taxon>
        <taxon>Sphingomonadaceae</taxon>
        <taxon>Novosphingobium</taxon>
    </lineage>
</organism>
<accession>A0ABV6SBP6</accession>
<evidence type="ECO:0000256" key="2">
    <source>
        <dbReference type="SAM" id="SignalP"/>
    </source>
</evidence>
<evidence type="ECO:0000256" key="1">
    <source>
        <dbReference type="SAM" id="MobiDB-lite"/>
    </source>
</evidence>
<evidence type="ECO:0000313" key="3">
    <source>
        <dbReference type="EMBL" id="MFC0685498.1"/>
    </source>
</evidence>
<name>A0ABV6SBP6_9SPHN</name>
<feature type="compositionally biased region" description="Low complexity" evidence="1">
    <location>
        <begin position="67"/>
        <end position="88"/>
    </location>
</feature>
<gene>
    <name evidence="3" type="ORF">ACFFF8_12900</name>
</gene>
<reference evidence="3 4" key="1">
    <citation type="submission" date="2024-09" db="EMBL/GenBank/DDBJ databases">
        <authorList>
            <person name="Sun Q."/>
            <person name="Mori K."/>
        </authorList>
    </citation>
    <scope>NUCLEOTIDE SEQUENCE [LARGE SCALE GENOMIC DNA]</scope>
    <source>
        <strain evidence="3 4">CICC 11035S</strain>
    </source>
</reference>
<feature type="chain" id="PRO_5046594643" evidence="2">
    <location>
        <begin position="24"/>
        <end position="88"/>
    </location>
</feature>
<dbReference type="RefSeq" id="WP_267222413.1">
    <property type="nucleotide sequence ID" value="NZ_JAPCWC010000015.1"/>
</dbReference>
<feature type="region of interest" description="Disordered" evidence="1">
    <location>
        <begin position="52"/>
        <end position="88"/>
    </location>
</feature>